<organism evidence="2 3">
    <name type="scientific">Parascedosporium putredinis</name>
    <dbReference type="NCBI Taxonomy" id="1442378"/>
    <lineage>
        <taxon>Eukaryota</taxon>
        <taxon>Fungi</taxon>
        <taxon>Dikarya</taxon>
        <taxon>Ascomycota</taxon>
        <taxon>Pezizomycotina</taxon>
        <taxon>Sordariomycetes</taxon>
        <taxon>Hypocreomycetidae</taxon>
        <taxon>Microascales</taxon>
        <taxon>Microascaceae</taxon>
        <taxon>Parascedosporium</taxon>
    </lineage>
</organism>
<dbReference type="AlphaFoldDB" id="A0A9P1M8P7"/>
<keyword evidence="3" id="KW-1185">Reference proteome</keyword>
<gene>
    <name evidence="2" type="ORF">PPNO1_LOCUS3630</name>
</gene>
<protein>
    <submittedName>
        <fullName evidence="2">Uncharacterized protein</fullName>
    </submittedName>
</protein>
<feature type="compositionally biased region" description="Basic and acidic residues" evidence="1">
    <location>
        <begin position="226"/>
        <end position="241"/>
    </location>
</feature>
<reference evidence="2" key="1">
    <citation type="submission" date="2022-11" db="EMBL/GenBank/DDBJ databases">
        <authorList>
            <person name="Scott C."/>
            <person name="Bruce N."/>
        </authorList>
    </citation>
    <scope>NUCLEOTIDE SEQUENCE</scope>
</reference>
<comment type="caution">
    <text evidence="2">The sequence shown here is derived from an EMBL/GenBank/DDBJ whole genome shotgun (WGS) entry which is preliminary data.</text>
</comment>
<evidence type="ECO:0000256" key="1">
    <source>
        <dbReference type="SAM" id="MobiDB-lite"/>
    </source>
</evidence>
<name>A0A9P1M8P7_9PEZI</name>
<dbReference type="EMBL" id="CALLCH030000009">
    <property type="protein sequence ID" value="CAI4213886.1"/>
    <property type="molecule type" value="Genomic_DNA"/>
</dbReference>
<evidence type="ECO:0000313" key="2">
    <source>
        <dbReference type="EMBL" id="CAI4213886.1"/>
    </source>
</evidence>
<sequence length="350" mass="38276">MACSKSRLDTSAFCNLHACQYSGCTACKRGLESDNGILGDACEDHTCQAQECPRSRRLKRPYCSEHSCQWSGRLPCNQAVESGAAIACRDHVCRFVGGCTSVRKIKSNSEACDEHTCAAPRCYQAVEVRGKYCTEHTCLWDPCSKRTGYEGSPYCETHKCENESCPAPVASKIDWFCEHHKCRYSGSDCHGAGPNRQRLDDKHCALARKPGSQFCPEHCCNKCNEPRDSPQSKSPQKDARGLDGAVPATKSKSKSAHSPDNAELGLTALPLKNLALAAPPGGQRALGLIPAAFRKDPNNARAYGYGYRDACLHMAGLMSNEISMIRPLSPSRHLADIEGPRFTNLDETRD</sequence>
<dbReference type="OrthoDB" id="4847120at2759"/>
<accession>A0A9P1M8P7</accession>
<dbReference type="Proteomes" id="UP000838763">
    <property type="component" value="Unassembled WGS sequence"/>
</dbReference>
<evidence type="ECO:0000313" key="3">
    <source>
        <dbReference type="Proteomes" id="UP000838763"/>
    </source>
</evidence>
<proteinExistence type="predicted"/>
<feature type="region of interest" description="Disordered" evidence="1">
    <location>
        <begin position="226"/>
        <end position="261"/>
    </location>
</feature>